<comment type="caution">
    <text evidence="1">The sequence shown here is derived from an EMBL/GenBank/DDBJ whole genome shotgun (WGS) entry which is preliminary data.</text>
</comment>
<protein>
    <submittedName>
        <fullName evidence="1">Uncharacterized protein</fullName>
    </submittedName>
</protein>
<dbReference type="AlphaFoldDB" id="A0A427BBL6"/>
<evidence type="ECO:0000313" key="2">
    <source>
        <dbReference type="Proteomes" id="UP000287651"/>
    </source>
</evidence>
<name>A0A427BBL6_ENSVE</name>
<organism evidence="1 2">
    <name type="scientific">Ensete ventricosum</name>
    <name type="common">Abyssinian banana</name>
    <name type="synonym">Musa ensete</name>
    <dbReference type="NCBI Taxonomy" id="4639"/>
    <lineage>
        <taxon>Eukaryota</taxon>
        <taxon>Viridiplantae</taxon>
        <taxon>Streptophyta</taxon>
        <taxon>Embryophyta</taxon>
        <taxon>Tracheophyta</taxon>
        <taxon>Spermatophyta</taxon>
        <taxon>Magnoliopsida</taxon>
        <taxon>Liliopsida</taxon>
        <taxon>Zingiberales</taxon>
        <taxon>Musaceae</taxon>
        <taxon>Ensete</taxon>
    </lineage>
</organism>
<sequence length="60" mass="6933">MWNPSMLLREELETVGKNGLFCAPTAVFSDDLVYRIIELDPFCLHYHRNLNDEPLPTLPS</sequence>
<evidence type="ECO:0000313" key="1">
    <source>
        <dbReference type="EMBL" id="RRT85925.1"/>
    </source>
</evidence>
<dbReference type="Proteomes" id="UP000287651">
    <property type="component" value="Unassembled WGS sequence"/>
</dbReference>
<proteinExistence type="predicted"/>
<accession>A0A427BBL6</accession>
<reference evidence="1 2" key="1">
    <citation type="journal article" date="2014" name="Agronomy (Basel)">
        <title>A Draft Genome Sequence for Ensete ventricosum, the Drought-Tolerant Tree Against Hunger.</title>
        <authorList>
            <person name="Harrison J."/>
            <person name="Moore K.A."/>
            <person name="Paszkiewicz K."/>
            <person name="Jones T."/>
            <person name="Grant M."/>
            <person name="Ambacheew D."/>
            <person name="Muzemil S."/>
            <person name="Studholme D.J."/>
        </authorList>
    </citation>
    <scope>NUCLEOTIDE SEQUENCE [LARGE SCALE GENOMIC DNA]</scope>
</reference>
<dbReference type="EMBL" id="AMZH03000041">
    <property type="protein sequence ID" value="RRT85925.1"/>
    <property type="molecule type" value="Genomic_DNA"/>
</dbReference>
<gene>
    <name evidence="1" type="ORF">B296_00000377</name>
</gene>